<dbReference type="AlphaFoldDB" id="A0A164HPQ6"/>
<dbReference type="Proteomes" id="UP000076858">
    <property type="component" value="Unassembled WGS sequence"/>
</dbReference>
<reference evidence="1 2" key="1">
    <citation type="submission" date="2016-03" db="EMBL/GenBank/DDBJ databases">
        <title>EvidentialGene: Evidence-directed Construction of Genes on Genomes.</title>
        <authorList>
            <person name="Gilbert D.G."/>
            <person name="Choi J.-H."/>
            <person name="Mockaitis K."/>
            <person name="Colbourne J."/>
            <person name="Pfrender M."/>
        </authorList>
    </citation>
    <scope>NUCLEOTIDE SEQUENCE [LARGE SCALE GENOMIC DNA]</scope>
    <source>
        <strain evidence="1 2">Xinb3</strain>
        <tissue evidence="1">Complete organism</tissue>
    </source>
</reference>
<sequence>MPLATANQAFQTTIRWLRSRTITPQSRPSITAGNSLRAQQRQRFQRGHIHQHRDVAVDVPALQHEVDIKKQYYVACLWRRRHVEEYCPFTAHHFRQRDLEAALEDVRHGRQAAVQDDIARFGQRLLLELDDVLQGQLATGDRADQLKAVRLVEDQHRSTRNLAVEDLVNRDKPTLPALAEHRDRLLAAEEGHVRHGQEYLLANHVSQTTGSLANPDIDQFGQGIQFKFVQ</sequence>
<evidence type="ECO:0000313" key="2">
    <source>
        <dbReference type="Proteomes" id="UP000076858"/>
    </source>
</evidence>
<gene>
    <name evidence="1" type="ORF">APZ42_003231</name>
</gene>
<evidence type="ECO:0000313" key="1">
    <source>
        <dbReference type="EMBL" id="KZS00447.1"/>
    </source>
</evidence>
<accession>A0A164HPQ6</accession>
<organism evidence="1 2">
    <name type="scientific">Daphnia magna</name>
    <dbReference type="NCBI Taxonomy" id="35525"/>
    <lineage>
        <taxon>Eukaryota</taxon>
        <taxon>Metazoa</taxon>
        <taxon>Ecdysozoa</taxon>
        <taxon>Arthropoda</taxon>
        <taxon>Crustacea</taxon>
        <taxon>Branchiopoda</taxon>
        <taxon>Diplostraca</taxon>
        <taxon>Cladocera</taxon>
        <taxon>Anomopoda</taxon>
        <taxon>Daphniidae</taxon>
        <taxon>Daphnia</taxon>
    </lineage>
</organism>
<keyword evidence="2" id="KW-1185">Reference proteome</keyword>
<name>A0A164HPQ6_9CRUS</name>
<proteinExistence type="predicted"/>
<protein>
    <submittedName>
        <fullName evidence="1">Uncharacterized protein</fullName>
    </submittedName>
</protein>
<comment type="caution">
    <text evidence="1">The sequence shown here is derived from an EMBL/GenBank/DDBJ whole genome shotgun (WGS) entry which is preliminary data.</text>
</comment>
<feature type="non-terminal residue" evidence="1">
    <location>
        <position position="230"/>
    </location>
</feature>
<dbReference type="EMBL" id="LRGB01009930">
    <property type="protein sequence ID" value="KZS00447.1"/>
    <property type="molecule type" value="Genomic_DNA"/>
</dbReference>